<evidence type="ECO:0000313" key="4">
    <source>
        <dbReference type="Proteomes" id="UP000466345"/>
    </source>
</evidence>
<proteinExistence type="predicted"/>
<evidence type="ECO:0000256" key="1">
    <source>
        <dbReference type="SAM" id="MobiDB-lite"/>
    </source>
</evidence>
<dbReference type="EMBL" id="WEGJ01000003">
    <property type="protein sequence ID" value="MQY11228.1"/>
    <property type="molecule type" value="Genomic_DNA"/>
</dbReference>
<feature type="domain" description="DUF397" evidence="2">
    <location>
        <begin position="9"/>
        <end position="61"/>
    </location>
</feature>
<gene>
    <name evidence="3" type="ORF">SRB5_13430</name>
</gene>
<dbReference type="Pfam" id="PF04149">
    <property type="entry name" value="DUF397"/>
    <property type="match status" value="1"/>
</dbReference>
<dbReference type="RefSeq" id="WP_153450527.1">
    <property type="nucleotide sequence ID" value="NZ_WEGJ01000003.1"/>
</dbReference>
<dbReference type="InterPro" id="IPR007278">
    <property type="entry name" value="DUF397"/>
</dbReference>
<protein>
    <recommendedName>
        <fullName evidence="2">DUF397 domain-containing protein</fullName>
    </recommendedName>
</protein>
<organism evidence="3 4">
    <name type="scientific">Streptomyces smaragdinus</name>
    <dbReference type="NCBI Taxonomy" id="2585196"/>
    <lineage>
        <taxon>Bacteria</taxon>
        <taxon>Bacillati</taxon>
        <taxon>Actinomycetota</taxon>
        <taxon>Actinomycetes</taxon>
        <taxon>Kitasatosporales</taxon>
        <taxon>Streptomycetaceae</taxon>
        <taxon>Streptomyces</taxon>
    </lineage>
</organism>
<dbReference type="AlphaFoldDB" id="A0A7K0CCP3"/>
<evidence type="ECO:0000259" key="2">
    <source>
        <dbReference type="Pfam" id="PF04149"/>
    </source>
</evidence>
<comment type="caution">
    <text evidence="3">The sequence shown here is derived from an EMBL/GenBank/DDBJ whole genome shotgun (WGS) entry which is preliminary data.</text>
</comment>
<reference evidence="3 4" key="1">
    <citation type="submission" date="2019-10" db="EMBL/GenBank/DDBJ databases">
        <title>Streptomyces smaragdinus sp. nov. and Streptomyces fabii sp. nov., isolated from the gut of fungus growing-termite Macrotermes natalensis.</title>
        <authorList>
            <person name="Schwitalla J."/>
            <person name="Benndorf R."/>
            <person name="Martin K."/>
            <person name="De Beer W."/>
            <person name="Kaster A.-K."/>
            <person name="Vollmers J."/>
            <person name="Poulsen M."/>
            <person name="Beemelmanns C."/>
        </authorList>
    </citation>
    <scope>NUCLEOTIDE SEQUENCE [LARGE SCALE GENOMIC DNA]</scope>
    <source>
        <strain evidence="3 4">RB5</strain>
    </source>
</reference>
<feature type="region of interest" description="Disordered" evidence="1">
    <location>
        <begin position="1"/>
        <end position="22"/>
    </location>
</feature>
<keyword evidence="4" id="KW-1185">Reference proteome</keyword>
<accession>A0A7K0CCP3</accession>
<sequence>MNPSAPRPSWKKSTHSGNQGGDCVEVSAHAAHIHVRDTKNRTGPSLTFTPAEWEAFVAGVKKGFAR</sequence>
<dbReference type="Proteomes" id="UP000466345">
    <property type="component" value="Unassembled WGS sequence"/>
</dbReference>
<dbReference type="OrthoDB" id="4562195at2"/>
<evidence type="ECO:0000313" key="3">
    <source>
        <dbReference type="EMBL" id="MQY11228.1"/>
    </source>
</evidence>
<name>A0A7K0CCP3_9ACTN</name>